<evidence type="ECO:0000259" key="1">
    <source>
        <dbReference type="Pfam" id="PF07705"/>
    </source>
</evidence>
<evidence type="ECO:0000313" key="3">
    <source>
        <dbReference type="Proteomes" id="UP000230750"/>
    </source>
</evidence>
<dbReference type="Pfam" id="PF07705">
    <property type="entry name" value="CARDB"/>
    <property type="match status" value="1"/>
</dbReference>
<dbReference type="InterPro" id="IPR013783">
    <property type="entry name" value="Ig-like_fold"/>
</dbReference>
<proteinExistence type="predicted"/>
<dbReference type="EMBL" id="MRZV01001191">
    <property type="protein sequence ID" value="PIK39869.1"/>
    <property type="molecule type" value="Genomic_DNA"/>
</dbReference>
<dbReference type="AlphaFoldDB" id="A0A2G8JVW9"/>
<comment type="caution">
    <text evidence="2">The sequence shown here is derived from an EMBL/GenBank/DDBJ whole genome shotgun (WGS) entry which is preliminary data.</text>
</comment>
<name>A0A2G8JVW9_STIJA</name>
<dbReference type="InterPro" id="IPR011635">
    <property type="entry name" value="CARDB"/>
</dbReference>
<protein>
    <submittedName>
        <fullName evidence="2">Parallel beta-helix repeat protein</fullName>
    </submittedName>
</protein>
<dbReference type="OrthoDB" id="5983315at2759"/>
<evidence type="ECO:0000313" key="2">
    <source>
        <dbReference type="EMBL" id="PIK39869.1"/>
    </source>
</evidence>
<dbReference type="Proteomes" id="UP000230750">
    <property type="component" value="Unassembled WGS sequence"/>
</dbReference>
<organism evidence="2 3">
    <name type="scientific">Stichopus japonicus</name>
    <name type="common">Sea cucumber</name>
    <dbReference type="NCBI Taxonomy" id="307972"/>
    <lineage>
        <taxon>Eukaryota</taxon>
        <taxon>Metazoa</taxon>
        <taxon>Echinodermata</taxon>
        <taxon>Eleutherozoa</taxon>
        <taxon>Echinozoa</taxon>
        <taxon>Holothuroidea</taxon>
        <taxon>Aspidochirotacea</taxon>
        <taxon>Aspidochirotida</taxon>
        <taxon>Stichopodidae</taxon>
        <taxon>Apostichopus</taxon>
    </lineage>
</organism>
<dbReference type="Gene3D" id="2.60.40.10">
    <property type="entry name" value="Immunoglobulins"/>
    <property type="match status" value="2"/>
</dbReference>
<gene>
    <name evidence="2" type="ORF">BSL78_23287</name>
</gene>
<reference evidence="2 3" key="1">
    <citation type="journal article" date="2017" name="PLoS Biol.">
        <title>The sea cucumber genome provides insights into morphological evolution and visceral regeneration.</title>
        <authorList>
            <person name="Zhang X."/>
            <person name="Sun L."/>
            <person name="Yuan J."/>
            <person name="Sun Y."/>
            <person name="Gao Y."/>
            <person name="Zhang L."/>
            <person name="Li S."/>
            <person name="Dai H."/>
            <person name="Hamel J.F."/>
            <person name="Liu C."/>
            <person name="Yu Y."/>
            <person name="Liu S."/>
            <person name="Lin W."/>
            <person name="Guo K."/>
            <person name="Jin S."/>
            <person name="Xu P."/>
            <person name="Storey K.B."/>
            <person name="Huan P."/>
            <person name="Zhang T."/>
            <person name="Zhou Y."/>
            <person name="Zhang J."/>
            <person name="Lin C."/>
            <person name="Li X."/>
            <person name="Xing L."/>
            <person name="Huo D."/>
            <person name="Sun M."/>
            <person name="Wang L."/>
            <person name="Mercier A."/>
            <person name="Li F."/>
            <person name="Yang H."/>
            <person name="Xiang J."/>
        </authorList>
    </citation>
    <scope>NUCLEOTIDE SEQUENCE [LARGE SCALE GENOMIC DNA]</scope>
    <source>
        <strain evidence="2">Shaxun</strain>
        <tissue evidence="2">Muscle</tissue>
    </source>
</reference>
<keyword evidence="3" id="KW-1185">Reference proteome</keyword>
<sequence length="623" mass="69701">MRPTDFSNNTNELLSFRCASYRDTCQFVCGYNSSNFEPTYHPCTSPYMIFGLINNIQYQFSLIATDDVGNTGEEVTISWIVDNEAPVVSNLSTAFVTCGAPTHPNITGVPIVTDNQDFAPLLTFVDDFTPDCSISRVWKATDAAGNSATSRQSLVIDIILPPQINIPTFRLLACDDNLESELDILNPQQVGTPVFHPCGHPLRVTFSDDVAVKQCGSEFTRFWTVMDDCGNVVGAQQRIQILELVLPESPANGEANVALTAFLSWPSYPGAISHRVYIWRYEDERPMEPAKETTELMYRPSSPYPHGARMLWQVEYVIAGEVTIVPSPIWGFITRSFPDLTVGEIVIPDFAFSGQAIAISWEVSNVGQMGVPGTGRLDYVYISLLPDPTDLEFSNFEYVERFVDPGDGHIVTSTWILPEDLVGTYFVFVETDDWKSKLDGLWIMLALGVTRGAVWFDQISLSSDGVLDRQDHRLATVRHDEYFCHSESPADFTVTNVTVQPKRAQSGEAVNVSWEVRNAGNGLPDSSFWYDSVVIKQADGRVLQTFGYRFISEDLSPSSSYQRSTTFFVRDIWTTGMYQIEVATDVTNTVFEFEYENNNEASQNMQIVQSLADLGNFGCKWYS</sequence>
<accession>A0A2G8JVW9</accession>
<feature type="domain" description="CARDB" evidence="1">
    <location>
        <begin position="490"/>
        <end position="602"/>
    </location>
</feature>